<sequence length="98" mass="10839">MRSNIPEYRRECTFPSTPKPSTSVCCGTNSTISTLLPATYTALHAYSDNAATASESPRLPSWISSLPSDKAHIIGTRRPVESEPITTATDHWQRVQQY</sequence>
<comment type="caution">
    <text evidence="2">The sequence shown here is derived from an EMBL/GenBank/DDBJ whole genome shotgun (WGS) entry which is preliminary data.</text>
</comment>
<keyword evidence="3" id="KW-1185">Reference proteome</keyword>
<evidence type="ECO:0000313" key="3">
    <source>
        <dbReference type="Proteomes" id="UP000703269"/>
    </source>
</evidence>
<feature type="compositionally biased region" description="Polar residues" evidence="1">
    <location>
        <begin position="84"/>
        <end position="98"/>
    </location>
</feature>
<reference evidence="2 3" key="1">
    <citation type="submission" date="2021-08" db="EMBL/GenBank/DDBJ databases">
        <title>Draft Genome Sequence of Phanerochaete sordida strain YK-624.</title>
        <authorList>
            <person name="Mori T."/>
            <person name="Dohra H."/>
            <person name="Suzuki T."/>
            <person name="Kawagishi H."/>
            <person name="Hirai H."/>
        </authorList>
    </citation>
    <scope>NUCLEOTIDE SEQUENCE [LARGE SCALE GENOMIC DNA]</scope>
    <source>
        <strain evidence="2 3">YK-624</strain>
    </source>
</reference>
<protein>
    <submittedName>
        <fullName evidence="2">Uncharacterized protein</fullName>
    </submittedName>
</protein>
<dbReference type="AlphaFoldDB" id="A0A9P3GRL8"/>
<proteinExistence type="predicted"/>
<feature type="region of interest" description="Disordered" evidence="1">
    <location>
        <begin position="74"/>
        <end position="98"/>
    </location>
</feature>
<accession>A0A9P3GRL8</accession>
<dbReference type="EMBL" id="BPQB01000124">
    <property type="protein sequence ID" value="GJE99891.1"/>
    <property type="molecule type" value="Genomic_DNA"/>
</dbReference>
<dbReference type="Proteomes" id="UP000703269">
    <property type="component" value="Unassembled WGS sequence"/>
</dbReference>
<name>A0A9P3GRL8_9APHY</name>
<evidence type="ECO:0000256" key="1">
    <source>
        <dbReference type="SAM" id="MobiDB-lite"/>
    </source>
</evidence>
<gene>
    <name evidence="2" type="ORF">PsYK624_161660</name>
</gene>
<organism evidence="2 3">
    <name type="scientific">Phanerochaete sordida</name>
    <dbReference type="NCBI Taxonomy" id="48140"/>
    <lineage>
        <taxon>Eukaryota</taxon>
        <taxon>Fungi</taxon>
        <taxon>Dikarya</taxon>
        <taxon>Basidiomycota</taxon>
        <taxon>Agaricomycotina</taxon>
        <taxon>Agaricomycetes</taxon>
        <taxon>Polyporales</taxon>
        <taxon>Phanerochaetaceae</taxon>
        <taxon>Phanerochaete</taxon>
    </lineage>
</organism>
<evidence type="ECO:0000313" key="2">
    <source>
        <dbReference type="EMBL" id="GJE99891.1"/>
    </source>
</evidence>